<keyword evidence="3" id="KW-1185">Reference proteome</keyword>
<comment type="caution">
    <text evidence="2">The sequence shown here is derived from an EMBL/GenBank/DDBJ whole genome shotgun (WGS) entry which is preliminary data.</text>
</comment>
<proteinExistence type="predicted"/>
<keyword evidence="1" id="KW-1133">Transmembrane helix</keyword>
<dbReference type="EMBL" id="VFRA01000001">
    <property type="protein sequence ID" value="TQO19479.1"/>
    <property type="molecule type" value="Genomic_DNA"/>
</dbReference>
<dbReference type="OrthoDB" id="5148607at2"/>
<feature type="transmembrane region" description="Helical" evidence="1">
    <location>
        <begin position="67"/>
        <end position="88"/>
    </location>
</feature>
<feature type="transmembrane region" description="Helical" evidence="1">
    <location>
        <begin position="38"/>
        <end position="61"/>
    </location>
</feature>
<accession>A0A8H2PXN9</accession>
<evidence type="ECO:0000313" key="3">
    <source>
        <dbReference type="Proteomes" id="UP000316560"/>
    </source>
</evidence>
<evidence type="ECO:0000313" key="2">
    <source>
        <dbReference type="EMBL" id="TQO19479.1"/>
    </source>
</evidence>
<keyword evidence="1" id="KW-0812">Transmembrane</keyword>
<feature type="transmembrane region" description="Helical" evidence="1">
    <location>
        <begin position="100"/>
        <end position="119"/>
    </location>
</feature>
<keyword evidence="1" id="KW-0472">Membrane</keyword>
<reference evidence="2 3" key="1">
    <citation type="submission" date="2019-06" db="EMBL/GenBank/DDBJ databases">
        <title>Sequencing the genomes of 1000 actinobacteria strains.</title>
        <authorList>
            <person name="Klenk H.-P."/>
        </authorList>
    </citation>
    <scope>NUCLEOTIDE SEQUENCE [LARGE SCALE GENOMIC DNA]</scope>
    <source>
        <strain evidence="2 3">DSM 21947</strain>
    </source>
</reference>
<sequence length="120" mass="12528">MSDTVVMVITGLLALGVPVLTVWGIWRNASHTPTRQRALANVLGSIAGTVVLGVVLPAALLGALDPFPIWLVYAGFAVAGAIVLAWRWPALRSGQWSSPSLVISSFLLLVVLVMAGIAVT</sequence>
<gene>
    <name evidence="2" type="ORF">FB472_1035</name>
</gene>
<feature type="transmembrane region" description="Helical" evidence="1">
    <location>
        <begin position="6"/>
        <end position="26"/>
    </location>
</feature>
<evidence type="ECO:0000256" key="1">
    <source>
        <dbReference type="SAM" id="Phobius"/>
    </source>
</evidence>
<dbReference type="Proteomes" id="UP000316560">
    <property type="component" value="Unassembled WGS sequence"/>
</dbReference>
<organism evidence="2 3">
    <name type="scientific">Rhodoglobus vestalii</name>
    <dbReference type="NCBI Taxonomy" id="193384"/>
    <lineage>
        <taxon>Bacteria</taxon>
        <taxon>Bacillati</taxon>
        <taxon>Actinomycetota</taxon>
        <taxon>Actinomycetes</taxon>
        <taxon>Micrococcales</taxon>
        <taxon>Microbacteriaceae</taxon>
        <taxon>Rhodoglobus</taxon>
    </lineage>
</organism>
<protein>
    <submittedName>
        <fullName evidence="2">Uncharacterized protein</fullName>
    </submittedName>
</protein>
<dbReference type="AlphaFoldDB" id="A0A8H2PXN9"/>
<name>A0A8H2PXN9_9MICO</name>
<dbReference type="RefSeq" id="WP_141989919.1">
    <property type="nucleotide sequence ID" value="NZ_VFRA01000001.1"/>
</dbReference>